<proteinExistence type="predicted"/>
<evidence type="ECO:0000259" key="1">
    <source>
        <dbReference type="PROSITE" id="PS50943"/>
    </source>
</evidence>
<protein>
    <submittedName>
        <fullName evidence="2">Helix-turn-helix transcriptional regulator</fullName>
    </submittedName>
</protein>
<dbReference type="SUPFAM" id="SSF47413">
    <property type="entry name" value="lambda repressor-like DNA-binding domains"/>
    <property type="match status" value="1"/>
</dbReference>
<accession>A0ABR8ET22</accession>
<dbReference type="Proteomes" id="UP000604661">
    <property type="component" value="Unassembled WGS sequence"/>
</dbReference>
<dbReference type="PROSITE" id="PS50943">
    <property type="entry name" value="HTH_CROC1"/>
    <property type="match status" value="1"/>
</dbReference>
<dbReference type="CDD" id="cd00093">
    <property type="entry name" value="HTH_XRE"/>
    <property type="match status" value="1"/>
</dbReference>
<keyword evidence="3" id="KW-1185">Reference proteome</keyword>
<name>A0ABR8ET22_NOSLI</name>
<dbReference type="InterPro" id="IPR010982">
    <property type="entry name" value="Lambda_DNA-bd_dom_sf"/>
</dbReference>
<dbReference type="Gene3D" id="1.10.260.40">
    <property type="entry name" value="lambda repressor-like DNA-binding domains"/>
    <property type="match status" value="1"/>
</dbReference>
<sequence>MARLTLEQLGPLIKKRRGSRGLRQVAAEMNISAATLSRVEAGKQPDLDSFTKICAWLGVDPGEVLGYKEQGETETASKPNQTVMLAHFKAGKTMSPKTAQHLGALILAIHQAAVAEDDE</sequence>
<dbReference type="EMBL" id="JACJTE010000006">
    <property type="protein sequence ID" value="MBD2560674.1"/>
    <property type="molecule type" value="Genomic_DNA"/>
</dbReference>
<reference evidence="2 3" key="1">
    <citation type="journal article" date="2020" name="ISME J.">
        <title>Comparative genomics reveals insights into cyanobacterial evolution and habitat adaptation.</title>
        <authorList>
            <person name="Chen M.Y."/>
            <person name="Teng W.K."/>
            <person name="Zhao L."/>
            <person name="Hu C.X."/>
            <person name="Zhou Y.K."/>
            <person name="Han B.P."/>
            <person name="Song L.R."/>
            <person name="Shu W.S."/>
        </authorList>
    </citation>
    <scope>NUCLEOTIDE SEQUENCE [LARGE SCALE GENOMIC DNA]</scope>
    <source>
        <strain evidence="2 3">FACHB-391</strain>
    </source>
</reference>
<gene>
    <name evidence="2" type="ORF">H6G95_08590</name>
</gene>
<dbReference type="InterPro" id="IPR001387">
    <property type="entry name" value="Cro/C1-type_HTH"/>
</dbReference>
<comment type="caution">
    <text evidence="2">The sequence shown here is derived from an EMBL/GenBank/DDBJ whole genome shotgun (WGS) entry which is preliminary data.</text>
</comment>
<evidence type="ECO:0000313" key="2">
    <source>
        <dbReference type="EMBL" id="MBD2560674.1"/>
    </source>
</evidence>
<evidence type="ECO:0000313" key="3">
    <source>
        <dbReference type="Proteomes" id="UP000604661"/>
    </source>
</evidence>
<dbReference type="Pfam" id="PF01381">
    <property type="entry name" value="HTH_3"/>
    <property type="match status" value="1"/>
</dbReference>
<feature type="domain" description="HTH cro/C1-type" evidence="1">
    <location>
        <begin position="13"/>
        <end position="64"/>
    </location>
</feature>
<dbReference type="SMART" id="SM00530">
    <property type="entry name" value="HTH_XRE"/>
    <property type="match status" value="1"/>
</dbReference>
<organism evidence="2 3">
    <name type="scientific">Nostoc linckia FACHB-391</name>
    <dbReference type="NCBI Taxonomy" id="2692906"/>
    <lineage>
        <taxon>Bacteria</taxon>
        <taxon>Bacillati</taxon>
        <taxon>Cyanobacteriota</taxon>
        <taxon>Cyanophyceae</taxon>
        <taxon>Nostocales</taxon>
        <taxon>Nostocaceae</taxon>
        <taxon>Nostoc</taxon>
    </lineage>
</organism>
<dbReference type="RefSeq" id="WP_094351998.1">
    <property type="nucleotide sequence ID" value="NZ_JACJTE010000006.1"/>
</dbReference>